<feature type="transmembrane region" description="Helical" evidence="6">
    <location>
        <begin position="34"/>
        <end position="57"/>
    </location>
</feature>
<organism evidence="8 9">
    <name type="scientific">Mucilaginibacter antarcticus</name>
    <dbReference type="NCBI Taxonomy" id="1855725"/>
    <lineage>
        <taxon>Bacteria</taxon>
        <taxon>Pseudomonadati</taxon>
        <taxon>Bacteroidota</taxon>
        <taxon>Sphingobacteriia</taxon>
        <taxon>Sphingobacteriales</taxon>
        <taxon>Sphingobacteriaceae</taxon>
        <taxon>Mucilaginibacter</taxon>
    </lineage>
</organism>
<evidence type="ECO:0000256" key="5">
    <source>
        <dbReference type="ARBA" id="ARBA00023136"/>
    </source>
</evidence>
<keyword evidence="3 6" id="KW-0812">Transmembrane</keyword>
<keyword evidence="4 6" id="KW-1133">Transmembrane helix</keyword>
<evidence type="ECO:0000259" key="7">
    <source>
        <dbReference type="Pfam" id="PF04138"/>
    </source>
</evidence>
<protein>
    <submittedName>
        <fullName evidence="8">GtrA family protein</fullName>
    </submittedName>
</protein>
<evidence type="ECO:0000256" key="3">
    <source>
        <dbReference type="ARBA" id="ARBA00022692"/>
    </source>
</evidence>
<sequence>MRKIHQGIRRSIISIIDLFYPLFNSFFSIQTFRYAACGGVNTLLDIALFAVSYHFVVKKDDMDLGLITLSPHIAALLLGFCVSLPIGYYLNRYVVFQQSGLRRRSQLLRFLSVVIMCISLNYLLLKIFVDGLGWYATPSKVLTTILVAAFSYLIQTYILFKNKQPIDAMG</sequence>
<dbReference type="RefSeq" id="WP_377122789.1">
    <property type="nucleotide sequence ID" value="NZ_JBHUHN010000001.1"/>
</dbReference>
<feature type="transmembrane region" description="Helical" evidence="6">
    <location>
        <begin position="69"/>
        <end position="90"/>
    </location>
</feature>
<evidence type="ECO:0000256" key="1">
    <source>
        <dbReference type="ARBA" id="ARBA00004141"/>
    </source>
</evidence>
<dbReference type="EMBL" id="JBHUON010000001">
    <property type="protein sequence ID" value="MFD2863351.1"/>
    <property type="molecule type" value="Genomic_DNA"/>
</dbReference>
<keyword evidence="5 6" id="KW-0472">Membrane</keyword>
<dbReference type="PANTHER" id="PTHR38459">
    <property type="entry name" value="PROPHAGE BACTOPRENOL-LINKED GLUCOSE TRANSLOCASE HOMOLOG"/>
    <property type="match status" value="1"/>
</dbReference>
<comment type="subcellular location">
    <subcellularLocation>
        <location evidence="1">Membrane</location>
        <topology evidence="1">Multi-pass membrane protein</topology>
    </subcellularLocation>
</comment>
<comment type="similarity">
    <text evidence="2">Belongs to the GtrA family.</text>
</comment>
<evidence type="ECO:0000256" key="6">
    <source>
        <dbReference type="SAM" id="Phobius"/>
    </source>
</evidence>
<feature type="transmembrane region" description="Helical" evidence="6">
    <location>
        <begin position="110"/>
        <end position="129"/>
    </location>
</feature>
<dbReference type="InterPro" id="IPR051401">
    <property type="entry name" value="GtrA_CellWall_Glycosyl"/>
</dbReference>
<keyword evidence="9" id="KW-1185">Reference proteome</keyword>
<comment type="caution">
    <text evidence="8">The sequence shown here is derived from an EMBL/GenBank/DDBJ whole genome shotgun (WGS) entry which is preliminary data.</text>
</comment>
<evidence type="ECO:0000256" key="2">
    <source>
        <dbReference type="ARBA" id="ARBA00009399"/>
    </source>
</evidence>
<dbReference type="InterPro" id="IPR007267">
    <property type="entry name" value="GtrA_DPMS_TM"/>
</dbReference>
<accession>A0ABW5XJ32</accession>
<dbReference type="InterPro" id="IPR035906">
    <property type="entry name" value="MetI-like_sf"/>
</dbReference>
<dbReference type="Pfam" id="PF04138">
    <property type="entry name" value="GtrA_DPMS_TM"/>
    <property type="match status" value="1"/>
</dbReference>
<gene>
    <name evidence="8" type="ORF">ACFSYC_01510</name>
</gene>
<dbReference type="Proteomes" id="UP001597601">
    <property type="component" value="Unassembled WGS sequence"/>
</dbReference>
<reference evidence="9" key="1">
    <citation type="journal article" date="2019" name="Int. J. Syst. Evol. Microbiol.">
        <title>The Global Catalogue of Microorganisms (GCM) 10K type strain sequencing project: providing services to taxonomists for standard genome sequencing and annotation.</title>
        <authorList>
            <consortium name="The Broad Institute Genomics Platform"/>
            <consortium name="The Broad Institute Genome Sequencing Center for Infectious Disease"/>
            <person name="Wu L."/>
            <person name="Ma J."/>
        </authorList>
    </citation>
    <scope>NUCLEOTIDE SEQUENCE [LARGE SCALE GENOMIC DNA]</scope>
    <source>
        <strain evidence="9">KCTC 52232</strain>
    </source>
</reference>
<dbReference type="PANTHER" id="PTHR38459:SF1">
    <property type="entry name" value="PROPHAGE BACTOPRENOL-LINKED GLUCOSE TRANSLOCASE HOMOLOG"/>
    <property type="match status" value="1"/>
</dbReference>
<feature type="domain" description="GtrA/DPMS transmembrane" evidence="7">
    <location>
        <begin position="33"/>
        <end position="160"/>
    </location>
</feature>
<feature type="transmembrane region" description="Helical" evidence="6">
    <location>
        <begin position="141"/>
        <end position="160"/>
    </location>
</feature>
<dbReference type="SUPFAM" id="SSF161098">
    <property type="entry name" value="MetI-like"/>
    <property type="match status" value="1"/>
</dbReference>
<proteinExistence type="inferred from homology"/>
<name>A0ABW5XJ32_9SPHI</name>
<evidence type="ECO:0000313" key="9">
    <source>
        <dbReference type="Proteomes" id="UP001597601"/>
    </source>
</evidence>
<evidence type="ECO:0000256" key="4">
    <source>
        <dbReference type="ARBA" id="ARBA00022989"/>
    </source>
</evidence>
<evidence type="ECO:0000313" key="8">
    <source>
        <dbReference type="EMBL" id="MFD2863351.1"/>
    </source>
</evidence>